<dbReference type="SMART" id="SM00091">
    <property type="entry name" value="PAS"/>
    <property type="match status" value="4"/>
</dbReference>
<feature type="domain" description="PAS" evidence="1">
    <location>
        <begin position="254"/>
        <end position="324"/>
    </location>
</feature>
<evidence type="ECO:0000259" key="1">
    <source>
        <dbReference type="PROSITE" id="PS50112"/>
    </source>
</evidence>
<sequence length="797" mass="88220">MNAGMDIGLIGGAATLRALTGLLRGIDGLRASPLGDLASALRALPAISCDLLLVEATDPAETAYAELALLAPGAAWVALDPSDDPQRTAAWIEAGASACLALPGADSLQLQHAMAQAMAVHASHAALRRRHDDLRGVFERAPLPMWVYDLATLRFLAVNDAALETYGYSRAAFLALTLYDIRPAEDHAALRQHLQALPPGPVDAGLWRHRAADGRLLNVEISSQPLHFAGRSARLVLARDVTAQRRAMHSLEASERRFRDLFEQSLGLICTHDLDGLLLSVNPAAANALGYRVADLVGQSMYNVIPPSLHAHFREYLQRIARQEADSGLFYVLHRDGEQRIWEYNNRVLQDEAGNRFVMGHALDVTEYRVYEHRLRQQQAELEAVNDGSPLGLFRADPQGRYTYVNRAFERMTGLRSDEALGQGWLRALHADDRDRVAAQWREAVAARTRFQSRHRYRPDTGQTVWVSLQAAPLVVEGEITGYAGSIEDVTARHMVEEQLRRNEQRLRTIADALPAMIAYVDAAQRFQFVNSAYEHTYGGGRGRIVGRHARSVLGDAAYQRRLPFIEAGLRGQHVVFEDEEERDGGYTCLQITYIPQWDDDGRQVLGLHVMAQDITRQKIEERRWIQAAERDSLTGLTNRAGFLVRLERALARSRDQRSLLVVMYLDIDRFKQINDSHGHAVGDAVLKTFAQRLLAVLRPSDVVCRLGGDEFTIIIEGMRRPQYASAAAAKIVAAMRKPFLLPNDLTLAVSTSVGVAVTMNEADLSPAQLLERADAALYEAKSAGRDGYRVRGAAAA</sequence>
<accession>A0ABT1QTH0</accession>
<dbReference type="SUPFAM" id="SSF55785">
    <property type="entry name" value="PYP-like sensor domain (PAS domain)"/>
    <property type="match status" value="4"/>
</dbReference>
<dbReference type="PROSITE" id="PS50113">
    <property type="entry name" value="PAC"/>
    <property type="match status" value="2"/>
</dbReference>
<dbReference type="InterPro" id="IPR001610">
    <property type="entry name" value="PAC"/>
</dbReference>
<dbReference type="InterPro" id="IPR000700">
    <property type="entry name" value="PAS-assoc_C"/>
</dbReference>
<dbReference type="Pfam" id="PF13426">
    <property type="entry name" value="PAS_9"/>
    <property type="match status" value="1"/>
</dbReference>
<dbReference type="NCBIfam" id="TIGR00254">
    <property type="entry name" value="GGDEF"/>
    <property type="match status" value="1"/>
</dbReference>
<dbReference type="Gene3D" id="3.30.70.270">
    <property type="match status" value="1"/>
</dbReference>
<dbReference type="InterPro" id="IPR029787">
    <property type="entry name" value="Nucleotide_cyclase"/>
</dbReference>
<dbReference type="SMART" id="SM00267">
    <property type="entry name" value="GGDEF"/>
    <property type="match status" value="1"/>
</dbReference>
<feature type="domain" description="PAC" evidence="2">
    <location>
        <begin position="323"/>
        <end position="377"/>
    </location>
</feature>
<dbReference type="Pfam" id="PF08448">
    <property type="entry name" value="PAS_4"/>
    <property type="match status" value="3"/>
</dbReference>
<dbReference type="InterPro" id="IPR000160">
    <property type="entry name" value="GGDEF_dom"/>
</dbReference>
<name>A0ABT1QTH0_9GAMM</name>
<dbReference type="PROSITE" id="PS50887">
    <property type="entry name" value="GGDEF"/>
    <property type="match status" value="1"/>
</dbReference>
<reference evidence="4" key="1">
    <citation type="submission" date="2022-07" db="EMBL/GenBank/DDBJ databases">
        <title>Tahibacter sp., a new gammaproteobacterium isolated from the silt sample collected at pig farm.</title>
        <authorList>
            <person name="Chen H."/>
        </authorList>
    </citation>
    <scope>NUCLEOTIDE SEQUENCE</scope>
    <source>
        <strain evidence="4">P2K</strain>
    </source>
</reference>
<evidence type="ECO:0000313" key="4">
    <source>
        <dbReference type="EMBL" id="MCQ4165583.1"/>
    </source>
</evidence>
<feature type="domain" description="PAS" evidence="1">
    <location>
        <begin position="503"/>
        <end position="548"/>
    </location>
</feature>
<dbReference type="Pfam" id="PF00990">
    <property type="entry name" value="GGDEF"/>
    <property type="match status" value="1"/>
</dbReference>
<dbReference type="CDD" id="cd01949">
    <property type="entry name" value="GGDEF"/>
    <property type="match status" value="1"/>
</dbReference>
<feature type="domain" description="PAS" evidence="1">
    <location>
        <begin position="130"/>
        <end position="195"/>
    </location>
</feature>
<dbReference type="EMBL" id="JANFQO010000010">
    <property type="protein sequence ID" value="MCQ4165583.1"/>
    <property type="molecule type" value="Genomic_DNA"/>
</dbReference>
<dbReference type="PANTHER" id="PTHR44757:SF2">
    <property type="entry name" value="BIOFILM ARCHITECTURE MAINTENANCE PROTEIN MBAA"/>
    <property type="match status" value="1"/>
</dbReference>
<evidence type="ECO:0000313" key="5">
    <source>
        <dbReference type="Proteomes" id="UP001165498"/>
    </source>
</evidence>
<evidence type="ECO:0000259" key="2">
    <source>
        <dbReference type="PROSITE" id="PS50113"/>
    </source>
</evidence>
<dbReference type="InterPro" id="IPR013656">
    <property type="entry name" value="PAS_4"/>
</dbReference>
<protein>
    <submittedName>
        <fullName evidence="4">PAS domain S-box protein</fullName>
    </submittedName>
</protein>
<dbReference type="RefSeq" id="WP_255914772.1">
    <property type="nucleotide sequence ID" value="NZ_JANFQO010000010.1"/>
</dbReference>
<dbReference type="InterPro" id="IPR000014">
    <property type="entry name" value="PAS"/>
</dbReference>
<feature type="domain" description="PAS" evidence="1">
    <location>
        <begin position="378"/>
        <end position="448"/>
    </location>
</feature>
<feature type="domain" description="GGDEF" evidence="3">
    <location>
        <begin position="659"/>
        <end position="794"/>
    </location>
</feature>
<dbReference type="SMART" id="SM00086">
    <property type="entry name" value="PAC"/>
    <property type="match status" value="3"/>
</dbReference>
<evidence type="ECO:0000259" key="3">
    <source>
        <dbReference type="PROSITE" id="PS50887"/>
    </source>
</evidence>
<proteinExistence type="predicted"/>
<keyword evidence="5" id="KW-1185">Reference proteome</keyword>
<dbReference type="Gene3D" id="3.30.450.20">
    <property type="entry name" value="PAS domain"/>
    <property type="match status" value="4"/>
</dbReference>
<dbReference type="PROSITE" id="PS50112">
    <property type="entry name" value="PAS"/>
    <property type="match status" value="4"/>
</dbReference>
<dbReference type="InterPro" id="IPR035965">
    <property type="entry name" value="PAS-like_dom_sf"/>
</dbReference>
<dbReference type="NCBIfam" id="TIGR00229">
    <property type="entry name" value="sensory_box"/>
    <property type="match status" value="4"/>
</dbReference>
<feature type="domain" description="PAC" evidence="2">
    <location>
        <begin position="451"/>
        <end position="502"/>
    </location>
</feature>
<dbReference type="InterPro" id="IPR043128">
    <property type="entry name" value="Rev_trsase/Diguanyl_cyclase"/>
</dbReference>
<dbReference type="CDD" id="cd00130">
    <property type="entry name" value="PAS"/>
    <property type="match status" value="3"/>
</dbReference>
<comment type="caution">
    <text evidence="4">The sequence shown here is derived from an EMBL/GenBank/DDBJ whole genome shotgun (WGS) entry which is preliminary data.</text>
</comment>
<organism evidence="4 5">
    <name type="scientific">Tahibacter harae</name>
    <dbReference type="NCBI Taxonomy" id="2963937"/>
    <lineage>
        <taxon>Bacteria</taxon>
        <taxon>Pseudomonadati</taxon>
        <taxon>Pseudomonadota</taxon>
        <taxon>Gammaproteobacteria</taxon>
        <taxon>Lysobacterales</taxon>
        <taxon>Rhodanobacteraceae</taxon>
        <taxon>Tahibacter</taxon>
    </lineage>
</organism>
<dbReference type="InterPro" id="IPR052155">
    <property type="entry name" value="Biofilm_reg_signaling"/>
</dbReference>
<gene>
    <name evidence="4" type="ORF">NM961_12765</name>
</gene>
<dbReference type="SUPFAM" id="SSF55073">
    <property type="entry name" value="Nucleotide cyclase"/>
    <property type="match status" value="1"/>
</dbReference>
<dbReference type="Proteomes" id="UP001165498">
    <property type="component" value="Unassembled WGS sequence"/>
</dbReference>
<dbReference type="PANTHER" id="PTHR44757">
    <property type="entry name" value="DIGUANYLATE CYCLASE DGCP"/>
    <property type="match status" value="1"/>
</dbReference>